<dbReference type="EMBL" id="JARBWL010000001">
    <property type="protein sequence ID" value="MDI2589846.1"/>
    <property type="molecule type" value="Genomic_DNA"/>
</dbReference>
<comment type="caution">
    <text evidence="1">The sequence shown here is derived from an EMBL/GenBank/DDBJ whole genome shotgun (WGS) entry which is preliminary data.</text>
</comment>
<evidence type="ECO:0000313" key="1">
    <source>
        <dbReference type="EMBL" id="MDI2589846.1"/>
    </source>
</evidence>
<evidence type="ECO:0000313" key="2">
    <source>
        <dbReference type="Proteomes" id="UP001159100"/>
    </source>
</evidence>
<reference evidence="1 2" key="1">
    <citation type="submission" date="2023-02" db="EMBL/GenBank/DDBJ databases">
        <title>Pseudomonas chrutzelriedensis sp. nov., a potently antifungal strain isolated from moss.</title>
        <authorList>
            <person name="Schnyder A."/>
            <person name="Kalawong R."/>
            <person name="Eberl L."/>
            <person name="Agnoli K."/>
        </authorList>
    </citation>
    <scope>NUCLEOTIDE SEQUENCE [LARGE SCALE GENOMIC DNA]</scope>
    <source>
        <strain evidence="1 2">681</strain>
    </source>
</reference>
<organism evidence="1 2">
    <name type="scientific">Pseudomonas fungipugnans</name>
    <dbReference type="NCBI Taxonomy" id="3024217"/>
    <lineage>
        <taxon>Bacteria</taxon>
        <taxon>Pseudomonadati</taxon>
        <taxon>Pseudomonadota</taxon>
        <taxon>Gammaproteobacteria</taxon>
        <taxon>Pseudomonadales</taxon>
        <taxon>Pseudomonadaceae</taxon>
        <taxon>Pseudomonas</taxon>
    </lineage>
</organism>
<dbReference type="RefSeq" id="WP_282314700.1">
    <property type="nucleotide sequence ID" value="NZ_JARBWL010000001.1"/>
</dbReference>
<dbReference type="Proteomes" id="UP001159100">
    <property type="component" value="Unassembled WGS sequence"/>
</dbReference>
<keyword evidence="2" id="KW-1185">Reference proteome</keyword>
<accession>A0ABT6QG66</accession>
<proteinExistence type="predicted"/>
<sequence length="186" mass="20643">MTDHTELKRLLDACRAENCNGPREFSKAVGELFDVCTIETIAGLVAENERLAEDASSRAIRSLRGDCQVLVANRDQHKADFKNFHRSLCARFGYFHDDIDWQRDQMSLEEHIATQFSHVNAENGALRSQVEAVQRGAGQLKAENEALFDAMTRIMRSARLGDPVFAIACEVVGELSAAATDKGEQS</sequence>
<gene>
    <name evidence="1" type="ORF">POF45_00165</name>
</gene>
<name>A0ABT6QG66_9PSED</name>
<protein>
    <submittedName>
        <fullName evidence="1">Uncharacterized protein</fullName>
    </submittedName>
</protein>